<gene>
    <name evidence="5" type="ORF">CWI83_09135</name>
</gene>
<keyword evidence="2" id="KW-0597">Phosphoprotein</keyword>
<keyword evidence="6" id="KW-1185">Reference proteome</keyword>
<evidence type="ECO:0000256" key="1">
    <source>
        <dbReference type="ARBA" id="ARBA00009191"/>
    </source>
</evidence>
<dbReference type="InterPro" id="IPR018119">
    <property type="entry name" value="Strictosidine_synth_cons-reg"/>
</dbReference>
<proteinExistence type="inferred from homology"/>
<evidence type="ECO:0000313" key="6">
    <source>
        <dbReference type="Proteomes" id="UP000288279"/>
    </source>
</evidence>
<name>A0A432ZEX5_9GAMM</name>
<evidence type="ECO:0000256" key="3">
    <source>
        <dbReference type="ARBA" id="ARBA00023180"/>
    </source>
</evidence>
<dbReference type="PANTHER" id="PTHR10426:SF88">
    <property type="entry name" value="ADIPOCYTE PLASMA MEMBRANE-ASSOCIATED PROTEIN HEMOMUCIN-RELATED"/>
    <property type="match status" value="1"/>
</dbReference>
<dbReference type="AlphaFoldDB" id="A0A432ZEX5"/>
<dbReference type="SUPFAM" id="SSF63829">
    <property type="entry name" value="Calcium-dependent phosphotriesterase"/>
    <property type="match status" value="1"/>
</dbReference>
<dbReference type="EMBL" id="PIQG01000004">
    <property type="protein sequence ID" value="RUO76508.1"/>
    <property type="molecule type" value="Genomic_DNA"/>
</dbReference>
<feature type="domain" description="Strictosidine synthase conserved region" evidence="4">
    <location>
        <begin position="143"/>
        <end position="236"/>
    </location>
</feature>
<dbReference type="Pfam" id="PF03088">
    <property type="entry name" value="Str_synth"/>
    <property type="match status" value="1"/>
</dbReference>
<organism evidence="5 6">
    <name type="scientific">Pseudidiomarina taiwanensis</name>
    <dbReference type="NCBI Taxonomy" id="337250"/>
    <lineage>
        <taxon>Bacteria</taxon>
        <taxon>Pseudomonadati</taxon>
        <taxon>Pseudomonadota</taxon>
        <taxon>Gammaproteobacteria</taxon>
        <taxon>Alteromonadales</taxon>
        <taxon>Idiomarinaceae</taxon>
        <taxon>Pseudidiomarina</taxon>
    </lineage>
</organism>
<evidence type="ECO:0000256" key="2">
    <source>
        <dbReference type="ARBA" id="ARBA00022553"/>
    </source>
</evidence>
<dbReference type="RefSeq" id="WP_126828296.1">
    <property type="nucleotide sequence ID" value="NZ_PIQG01000004.1"/>
</dbReference>
<dbReference type="Pfam" id="PF20067">
    <property type="entry name" value="SSL_N"/>
    <property type="match status" value="1"/>
</dbReference>
<comment type="caution">
    <text evidence="5">The sequence shown here is derived from an EMBL/GenBank/DDBJ whole genome shotgun (WGS) entry which is preliminary data.</text>
</comment>
<dbReference type="Gene3D" id="2.120.10.30">
    <property type="entry name" value="TolB, C-terminal domain"/>
    <property type="match status" value="1"/>
</dbReference>
<comment type="similarity">
    <text evidence="1">Belongs to the strictosidine synthase family.</text>
</comment>
<protein>
    <submittedName>
        <fullName evidence="5">Strictosidine synthase</fullName>
    </submittedName>
</protein>
<evidence type="ECO:0000313" key="5">
    <source>
        <dbReference type="EMBL" id="RUO76508.1"/>
    </source>
</evidence>
<dbReference type="OrthoDB" id="9775406at2"/>
<reference evidence="5 6" key="1">
    <citation type="journal article" date="2011" name="Front. Microbiol.">
        <title>Genomic signatures of strain selection and enhancement in Bacillus atrophaeus var. globigii, a historical biowarfare simulant.</title>
        <authorList>
            <person name="Gibbons H.S."/>
            <person name="Broomall S.M."/>
            <person name="McNew L.A."/>
            <person name="Daligault H."/>
            <person name="Chapman C."/>
            <person name="Bruce D."/>
            <person name="Karavis M."/>
            <person name="Krepps M."/>
            <person name="McGregor P.A."/>
            <person name="Hong C."/>
            <person name="Park K.H."/>
            <person name="Akmal A."/>
            <person name="Feldman A."/>
            <person name="Lin J.S."/>
            <person name="Chang W.E."/>
            <person name="Higgs B.W."/>
            <person name="Demirev P."/>
            <person name="Lindquist J."/>
            <person name="Liem A."/>
            <person name="Fochler E."/>
            <person name="Read T.D."/>
            <person name="Tapia R."/>
            <person name="Johnson S."/>
            <person name="Bishop-Lilly K.A."/>
            <person name="Detter C."/>
            <person name="Han C."/>
            <person name="Sozhamannan S."/>
            <person name="Rosenzweig C.N."/>
            <person name="Skowronski E.W."/>
        </authorList>
    </citation>
    <scope>NUCLEOTIDE SEQUENCE [LARGE SCALE GENOMIC DNA]</scope>
    <source>
        <strain evidence="5 6">PIT1</strain>
    </source>
</reference>
<sequence length="358" mass="39098">MRKVILVLLAILVYFLTWPVAIEPQAWFPPEAPDYRGEYQQNTALAAIRLIPLDGIEGPEDIAVNSKGELFFSAHDGGVYQRTAEGAIEAFVQTGGRPLGLSFDSDDNLLIADAYLGLLRVTPSGVMSILTTQAAATPIRYADDVDVAADGMIYFTDASTKFGARENGGTLPASLLDIMEHGGHGRILKYDPNTGRTEEVLSGLQFANGLEVSPDSDYLLFIETGKYRVLKYWLAGPKQGHIEIIADNLPGFPDNINKSSDGHYWVGLVSPRNPLLDALGPYPKVRKIVQRLPSFLRPQAENYAHLLKISSTGEVLLSLQDPDTQFPQVTGAIDVNGQIWLSSLTAKHLAVLPLERVD</sequence>
<dbReference type="PANTHER" id="PTHR10426">
    <property type="entry name" value="STRICTOSIDINE SYNTHASE-RELATED"/>
    <property type="match status" value="1"/>
</dbReference>
<keyword evidence="3" id="KW-0325">Glycoprotein</keyword>
<dbReference type="Proteomes" id="UP000288279">
    <property type="component" value="Unassembled WGS sequence"/>
</dbReference>
<evidence type="ECO:0000259" key="4">
    <source>
        <dbReference type="Pfam" id="PF03088"/>
    </source>
</evidence>
<dbReference type="InterPro" id="IPR011042">
    <property type="entry name" value="6-blade_b-propeller_TolB-like"/>
</dbReference>
<dbReference type="GO" id="GO:0016787">
    <property type="term" value="F:hydrolase activity"/>
    <property type="evidence" value="ECO:0007669"/>
    <property type="project" value="TreeGrafter"/>
</dbReference>
<accession>A0A432ZEX5</accession>